<dbReference type="HOGENOM" id="CLU_2100879_0_0_1"/>
<evidence type="ECO:0000313" key="3">
    <source>
        <dbReference type="Proteomes" id="UP000026962"/>
    </source>
</evidence>
<evidence type="ECO:0000313" key="2">
    <source>
        <dbReference type="EnsemblPlants" id="OPUNC11G16060.1"/>
    </source>
</evidence>
<organism evidence="2">
    <name type="scientific">Oryza punctata</name>
    <name type="common">Red rice</name>
    <dbReference type="NCBI Taxonomy" id="4537"/>
    <lineage>
        <taxon>Eukaryota</taxon>
        <taxon>Viridiplantae</taxon>
        <taxon>Streptophyta</taxon>
        <taxon>Embryophyta</taxon>
        <taxon>Tracheophyta</taxon>
        <taxon>Spermatophyta</taxon>
        <taxon>Magnoliopsida</taxon>
        <taxon>Liliopsida</taxon>
        <taxon>Poales</taxon>
        <taxon>Poaceae</taxon>
        <taxon>BOP clade</taxon>
        <taxon>Oryzoideae</taxon>
        <taxon>Oryzeae</taxon>
        <taxon>Oryzinae</taxon>
        <taxon>Oryza</taxon>
    </lineage>
</organism>
<proteinExistence type="predicted"/>
<name>A0A0E0MH27_ORYPU</name>
<dbReference type="AlphaFoldDB" id="A0A0E0MH27"/>
<accession>A0A0E0MH27</accession>
<evidence type="ECO:0000256" key="1">
    <source>
        <dbReference type="SAM" id="MobiDB-lite"/>
    </source>
</evidence>
<dbReference type="EnsemblPlants" id="OPUNC11G16060.1">
    <property type="protein sequence ID" value="OPUNC11G16060.1"/>
    <property type="gene ID" value="OPUNC11G16060"/>
</dbReference>
<dbReference type="Gramene" id="OPUNC11G16060.1">
    <property type="protein sequence ID" value="OPUNC11G16060.1"/>
    <property type="gene ID" value="OPUNC11G16060"/>
</dbReference>
<protein>
    <submittedName>
        <fullName evidence="2">Uncharacterized protein</fullName>
    </submittedName>
</protein>
<feature type="region of interest" description="Disordered" evidence="1">
    <location>
        <begin position="23"/>
        <end position="116"/>
    </location>
</feature>
<dbReference type="Proteomes" id="UP000026962">
    <property type="component" value="Chromosome 11"/>
</dbReference>
<keyword evidence="3" id="KW-1185">Reference proteome</keyword>
<reference evidence="2" key="1">
    <citation type="submission" date="2015-04" db="UniProtKB">
        <authorList>
            <consortium name="EnsemblPlants"/>
        </authorList>
    </citation>
    <scope>IDENTIFICATION</scope>
</reference>
<feature type="compositionally biased region" description="Polar residues" evidence="1">
    <location>
        <begin position="82"/>
        <end position="92"/>
    </location>
</feature>
<sequence>MTLKAQCRKINMGRRICSFLVRSGHRRDTAHVSSRRRRRRWCLPSPPPAHARERHPSTVHAGAAATSPRIHLLPQGGIPFSHLSSSGSTQPSAGGRPRQAEHHGSSGGPRLTSYLD</sequence>
<reference evidence="2" key="2">
    <citation type="submission" date="2018-05" db="EMBL/GenBank/DDBJ databases">
        <title>OpunRS2 (Oryza punctata Reference Sequence Version 2).</title>
        <authorList>
            <person name="Zhang J."/>
            <person name="Kudrna D."/>
            <person name="Lee S."/>
            <person name="Talag J."/>
            <person name="Welchert J."/>
            <person name="Wing R.A."/>
        </authorList>
    </citation>
    <scope>NUCLEOTIDE SEQUENCE [LARGE SCALE GENOMIC DNA]</scope>
</reference>